<evidence type="ECO:0000256" key="4">
    <source>
        <dbReference type="ARBA" id="ARBA00022692"/>
    </source>
</evidence>
<dbReference type="CDD" id="cd06261">
    <property type="entry name" value="TM_PBP2"/>
    <property type="match status" value="1"/>
</dbReference>
<feature type="transmembrane region" description="Helical" evidence="7">
    <location>
        <begin position="116"/>
        <end position="136"/>
    </location>
</feature>
<keyword evidence="6 7" id="KW-0472">Membrane</keyword>
<keyword evidence="3" id="KW-1003">Cell membrane</keyword>
<dbReference type="InterPro" id="IPR000515">
    <property type="entry name" value="MetI-like"/>
</dbReference>
<gene>
    <name evidence="9" type="ORF">KTH90_05675</name>
</gene>
<dbReference type="PANTHER" id="PTHR43005:SF1">
    <property type="entry name" value="SPERMIDINE_PUTRESCINE TRANSPORT SYSTEM PERMEASE PROTEIN"/>
    <property type="match status" value="1"/>
</dbReference>
<feature type="domain" description="ABC transmembrane type-1" evidence="8">
    <location>
        <begin position="79"/>
        <end position="291"/>
    </location>
</feature>
<dbReference type="Pfam" id="PF00528">
    <property type="entry name" value="BPD_transp_1"/>
    <property type="match status" value="1"/>
</dbReference>
<evidence type="ECO:0000313" key="9">
    <source>
        <dbReference type="EMBL" id="MBU9725501.1"/>
    </source>
</evidence>
<dbReference type="PANTHER" id="PTHR43005">
    <property type="entry name" value="BLR7065 PROTEIN"/>
    <property type="match status" value="1"/>
</dbReference>
<evidence type="ECO:0000256" key="5">
    <source>
        <dbReference type="ARBA" id="ARBA00022989"/>
    </source>
</evidence>
<evidence type="ECO:0000256" key="1">
    <source>
        <dbReference type="ARBA" id="ARBA00004651"/>
    </source>
</evidence>
<comment type="subcellular location">
    <subcellularLocation>
        <location evidence="1 7">Cell membrane</location>
        <topology evidence="1 7">Multi-pass membrane protein</topology>
    </subcellularLocation>
</comment>
<accession>A0ABS6K4X1</accession>
<dbReference type="SUPFAM" id="SSF161098">
    <property type="entry name" value="MetI-like"/>
    <property type="match status" value="1"/>
</dbReference>
<dbReference type="Proteomes" id="UP001314681">
    <property type="component" value="Unassembled WGS sequence"/>
</dbReference>
<keyword evidence="2 7" id="KW-0813">Transport</keyword>
<feature type="transmembrane region" description="Helical" evidence="7">
    <location>
        <begin position="265"/>
        <end position="292"/>
    </location>
</feature>
<proteinExistence type="inferred from homology"/>
<feature type="transmembrane region" description="Helical" evidence="7">
    <location>
        <begin position="83"/>
        <end position="104"/>
    </location>
</feature>
<feature type="transmembrane region" description="Helical" evidence="7">
    <location>
        <begin position="20"/>
        <end position="41"/>
    </location>
</feature>
<evidence type="ECO:0000256" key="7">
    <source>
        <dbReference type="RuleBase" id="RU363032"/>
    </source>
</evidence>
<evidence type="ECO:0000313" key="10">
    <source>
        <dbReference type="Proteomes" id="UP001314681"/>
    </source>
</evidence>
<evidence type="ECO:0000256" key="3">
    <source>
        <dbReference type="ARBA" id="ARBA00022475"/>
    </source>
</evidence>
<sequence>MGKHKAAAVHHNKRKRKEFLVALLFIAPLVLLTVAVTFIPIGTAVKWSLHDTNYLTLQEFVGLDNYREIFANGNAWKSIWNSLWYVFGSLLLVFPVGIVLAVLLNQKLKGQAVFRTFIIIPWVISQTITAMLWRWIYNSSYGLLTYIFQELFGTRVEFLTEILPARLSVLVANFWNTAPIVIIMMLAALQGISADLYEAAKVDGSNAWQTFRKITLPLLKPTIAITLVMQSMEYFNMVTLLNTMTDGGPFKSTMTLSVYAYREGFIYWHVGTSSAISILILLLNMIFSVLYIKLMSSKES</sequence>
<dbReference type="Gene3D" id="1.10.3720.10">
    <property type="entry name" value="MetI-like"/>
    <property type="match status" value="1"/>
</dbReference>
<dbReference type="PROSITE" id="PS50928">
    <property type="entry name" value="ABC_TM1"/>
    <property type="match status" value="1"/>
</dbReference>
<organism evidence="9 10">
    <name type="scientific">Diplocloster modestus</name>
    <dbReference type="NCBI Taxonomy" id="2850322"/>
    <lineage>
        <taxon>Bacteria</taxon>
        <taxon>Bacillati</taxon>
        <taxon>Bacillota</taxon>
        <taxon>Clostridia</taxon>
        <taxon>Lachnospirales</taxon>
        <taxon>Lachnospiraceae</taxon>
        <taxon>Diplocloster</taxon>
    </lineage>
</organism>
<evidence type="ECO:0000259" key="8">
    <source>
        <dbReference type="PROSITE" id="PS50928"/>
    </source>
</evidence>
<evidence type="ECO:0000256" key="6">
    <source>
        <dbReference type="ARBA" id="ARBA00023136"/>
    </source>
</evidence>
<comment type="caution">
    <text evidence="9">The sequence shown here is derived from an EMBL/GenBank/DDBJ whole genome shotgun (WGS) entry which is preliminary data.</text>
</comment>
<feature type="transmembrane region" description="Helical" evidence="7">
    <location>
        <begin position="174"/>
        <end position="197"/>
    </location>
</feature>
<reference evidence="9 10" key="1">
    <citation type="submission" date="2021-06" db="EMBL/GenBank/DDBJ databases">
        <title>Description of novel taxa of the family Lachnospiraceae.</title>
        <authorList>
            <person name="Chaplin A.V."/>
            <person name="Sokolova S.R."/>
            <person name="Pikina A.P."/>
            <person name="Korzhanova M."/>
            <person name="Belova V."/>
            <person name="Korostin D."/>
            <person name="Efimov B.A."/>
        </authorList>
    </citation>
    <scope>NUCLEOTIDE SEQUENCE [LARGE SCALE GENOMIC DNA]</scope>
    <source>
        <strain evidence="9 10">ASD4241</strain>
    </source>
</reference>
<protein>
    <submittedName>
        <fullName evidence="9">Sugar ABC transporter permease</fullName>
    </submittedName>
</protein>
<comment type="similarity">
    <text evidence="7">Belongs to the binding-protein-dependent transport system permease family.</text>
</comment>
<dbReference type="EMBL" id="JAHQCX010000003">
    <property type="protein sequence ID" value="MBU9725501.1"/>
    <property type="molecule type" value="Genomic_DNA"/>
</dbReference>
<keyword evidence="4 7" id="KW-0812">Transmembrane</keyword>
<keyword evidence="5 7" id="KW-1133">Transmembrane helix</keyword>
<name>A0ABS6K4X1_9FIRM</name>
<dbReference type="InterPro" id="IPR035906">
    <property type="entry name" value="MetI-like_sf"/>
</dbReference>
<evidence type="ECO:0000256" key="2">
    <source>
        <dbReference type="ARBA" id="ARBA00022448"/>
    </source>
</evidence>
<dbReference type="RefSeq" id="WP_158350687.1">
    <property type="nucleotide sequence ID" value="NZ_JAHQCX010000003.1"/>
</dbReference>
<keyword evidence="10" id="KW-1185">Reference proteome</keyword>